<dbReference type="AlphaFoldDB" id="A0A075R9I3"/>
<comment type="subcellular location">
    <subcellularLocation>
        <location evidence="1">Membrane</location>
        <topology evidence="1">Multi-pass membrane protein</topology>
    </subcellularLocation>
</comment>
<gene>
    <name evidence="6" type="primary">zupT</name>
    <name evidence="6" type="ORF">BRLA_c037560</name>
</gene>
<keyword evidence="7" id="KW-1185">Reference proteome</keyword>
<evidence type="ECO:0000256" key="5">
    <source>
        <dbReference type="SAM" id="Phobius"/>
    </source>
</evidence>
<dbReference type="EMBL" id="CP007806">
    <property type="protein sequence ID" value="AIG28056.1"/>
    <property type="molecule type" value="Genomic_DNA"/>
</dbReference>
<dbReference type="PANTHER" id="PTHR11040:SF44">
    <property type="entry name" value="PROTEIN ZNTC-RELATED"/>
    <property type="match status" value="1"/>
</dbReference>
<evidence type="ECO:0000256" key="4">
    <source>
        <dbReference type="ARBA" id="ARBA00023136"/>
    </source>
</evidence>
<feature type="transmembrane region" description="Helical" evidence="5">
    <location>
        <begin position="155"/>
        <end position="178"/>
    </location>
</feature>
<dbReference type="GO" id="GO:0005385">
    <property type="term" value="F:zinc ion transmembrane transporter activity"/>
    <property type="evidence" value="ECO:0007669"/>
    <property type="project" value="TreeGrafter"/>
</dbReference>
<feature type="transmembrane region" description="Helical" evidence="5">
    <location>
        <begin position="6"/>
        <end position="26"/>
    </location>
</feature>
<name>A0A075R9I3_BRELA</name>
<feature type="transmembrane region" description="Helical" evidence="5">
    <location>
        <begin position="33"/>
        <end position="52"/>
    </location>
</feature>
<evidence type="ECO:0000313" key="6">
    <source>
        <dbReference type="EMBL" id="AIG28056.1"/>
    </source>
</evidence>
<organism evidence="6 7">
    <name type="scientific">Brevibacillus laterosporus LMG 15441</name>
    <dbReference type="NCBI Taxonomy" id="1042163"/>
    <lineage>
        <taxon>Bacteria</taxon>
        <taxon>Bacillati</taxon>
        <taxon>Bacillota</taxon>
        <taxon>Bacilli</taxon>
        <taxon>Bacillales</taxon>
        <taxon>Paenibacillaceae</taxon>
        <taxon>Brevibacillus</taxon>
    </lineage>
</organism>
<dbReference type="PANTHER" id="PTHR11040">
    <property type="entry name" value="ZINC/IRON TRANSPORTER"/>
    <property type="match status" value="1"/>
</dbReference>
<dbReference type="KEGG" id="blr:BRLA_c037560"/>
<evidence type="ECO:0000256" key="3">
    <source>
        <dbReference type="ARBA" id="ARBA00022989"/>
    </source>
</evidence>
<evidence type="ECO:0000256" key="1">
    <source>
        <dbReference type="ARBA" id="ARBA00004141"/>
    </source>
</evidence>
<dbReference type="Pfam" id="PF02535">
    <property type="entry name" value="Zip"/>
    <property type="match status" value="1"/>
</dbReference>
<keyword evidence="3 5" id="KW-1133">Transmembrane helix</keyword>
<dbReference type="STRING" id="1042163.BRLA_c037560"/>
<reference evidence="6 7" key="1">
    <citation type="journal article" date="2011" name="J. Bacteriol.">
        <title>Genome sequence of Brevibacillus laterosporus LMG 15441, a pathogen of invertebrates.</title>
        <authorList>
            <person name="Djukic M."/>
            <person name="Poehlein A."/>
            <person name="Thurmer A."/>
            <person name="Daniel R."/>
        </authorList>
    </citation>
    <scope>NUCLEOTIDE SEQUENCE [LARGE SCALE GENOMIC DNA]</scope>
    <source>
        <strain evidence="6 7">LMG 15441</strain>
    </source>
</reference>
<protein>
    <submittedName>
        <fullName evidence="6">Zinc transporter ZupT</fullName>
    </submittedName>
</protein>
<feature type="transmembrane region" description="Helical" evidence="5">
    <location>
        <begin position="184"/>
        <end position="205"/>
    </location>
</feature>
<feature type="transmembrane region" description="Helical" evidence="5">
    <location>
        <begin position="64"/>
        <end position="83"/>
    </location>
</feature>
<accession>A0A075R9I3</accession>
<evidence type="ECO:0000313" key="7">
    <source>
        <dbReference type="Proteomes" id="UP000005850"/>
    </source>
</evidence>
<feature type="transmembrane region" description="Helical" evidence="5">
    <location>
        <begin position="217"/>
        <end position="235"/>
    </location>
</feature>
<dbReference type="InterPro" id="IPR003689">
    <property type="entry name" value="ZIP"/>
</dbReference>
<sequence length="240" mass="26113">MWHPPISILLLLVCAASLLGSFTICFRKQWSEQALFVMISLGGGILLSLTVLDLLPHAMVEDAHQFLPLVLVGFMLLFLLESIRHDQGRPHTNNLIGISFGFFMHAFFEGFSIAAGLDKDAGLAFPLLIALILHRLPDGITVSSLLLAATGKRGMALLGGLGLCGATILGAMTLRLAGHWISEAWTSAGLALSAGVFLYVAASHLVPLIQNRNYPKLSLYFCVSMLLYMVFSLFFHTHPH</sequence>
<dbReference type="Proteomes" id="UP000005850">
    <property type="component" value="Chromosome"/>
</dbReference>
<keyword evidence="4 5" id="KW-0472">Membrane</keyword>
<keyword evidence="2 5" id="KW-0812">Transmembrane</keyword>
<dbReference type="HOGENOM" id="CLU_015114_0_5_9"/>
<dbReference type="RefSeq" id="WP_003338776.1">
    <property type="nucleotide sequence ID" value="NZ_CP007806.1"/>
</dbReference>
<feature type="transmembrane region" description="Helical" evidence="5">
    <location>
        <begin position="123"/>
        <end position="148"/>
    </location>
</feature>
<feature type="transmembrane region" description="Helical" evidence="5">
    <location>
        <begin position="95"/>
        <end position="117"/>
    </location>
</feature>
<dbReference type="eggNOG" id="COG0428">
    <property type="taxonomic scope" value="Bacteria"/>
</dbReference>
<dbReference type="GO" id="GO:0016020">
    <property type="term" value="C:membrane"/>
    <property type="evidence" value="ECO:0007669"/>
    <property type="project" value="UniProtKB-SubCell"/>
</dbReference>
<evidence type="ECO:0000256" key="2">
    <source>
        <dbReference type="ARBA" id="ARBA00022692"/>
    </source>
</evidence>
<proteinExistence type="predicted"/>